<sequence length="541" mass="58706">MHSSEPMPSLDLISDAELVAASLAGDRVAFSRIVERYQRLLCSLAYSSTGQLSQSEDLAQEAFLEAWRQLGSLREPEKLRSWLCGILRHKVGRLRRTDGKEPVRQAGTLEDAGEVVSAEMPVADQAMQQEEQAILWSALERVPALYREPLVLYYREHRSVEHVADALDLTEDTVKQRLARGRHILQEQVLAFVEGALVRSTPGNMFTVGVLAALPAFPDPVETVGIGTAAAHGSMLAKTTGIAALVASLSGVASAVMALRSNLDQSRTPRERRAVVKATGWIFFGALGFLVAWYLLRAGAFRWWDQRVGFAVGAQALLLVTVVIWPVALMRTMRYMRRLRSAERRAHPELFQDARDQVGSTAGQYKSRFQLLGVPLVHIRFSTPDEGERPVFGWLAAGDRAYGLLFAWGGYAVAPVSVGAISVGVLTVGSLSIGFISLGTVAVGAFALGCVSVGVKAYAWLSALGWITAQSGGFAVAWWSALAPVALAPHANDAVARGYLDDPTGGPSRVIIFIVISLLTLIPVAYYARAVRRRMGQKVKS</sequence>
<dbReference type="InterPro" id="IPR007627">
    <property type="entry name" value="RNA_pol_sigma70_r2"/>
</dbReference>
<protein>
    <recommendedName>
        <fullName evidence="6">RNA polymerase sigma factor</fullName>
    </recommendedName>
</protein>
<evidence type="ECO:0000256" key="5">
    <source>
        <dbReference type="ARBA" id="ARBA00023163"/>
    </source>
</evidence>
<keyword evidence="7" id="KW-0812">Transmembrane</keyword>
<dbReference type="GO" id="GO:0016987">
    <property type="term" value="F:sigma factor activity"/>
    <property type="evidence" value="ECO:0007669"/>
    <property type="project" value="UniProtKB-KW"/>
</dbReference>
<comment type="similarity">
    <text evidence="1 6">Belongs to the sigma-70 factor family. ECF subfamily.</text>
</comment>
<organism evidence="10 11">
    <name type="scientific">Lacunisphaera limnophila</name>
    <dbReference type="NCBI Taxonomy" id="1838286"/>
    <lineage>
        <taxon>Bacteria</taxon>
        <taxon>Pseudomonadati</taxon>
        <taxon>Verrucomicrobiota</taxon>
        <taxon>Opitutia</taxon>
        <taxon>Opitutales</taxon>
        <taxon>Opitutaceae</taxon>
        <taxon>Lacunisphaera</taxon>
    </lineage>
</organism>
<gene>
    <name evidence="10" type="primary">sigM</name>
    <name evidence="10" type="ORF">Verru16b_00296</name>
</gene>
<dbReference type="PANTHER" id="PTHR43133">
    <property type="entry name" value="RNA POLYMERASE ECF-TYPE SIGMA FACTO"/>
    <property type="match status" value="1"/>
</dbReference>
<dbReference type="SUPFAM" id="SSF88659">
    <property type="entry name" value="Sigma3 and sigma4 domains of RNA polymerase sigma factors"/>
    <property type="match status" value="1"/>
</dbReference>
<keyword evidence="2 6" id="KW-0805">Transcription regulation</keyword>
<evidence type="ECO:0000256" key="6">
    <source>
        <dbReference type="RuleBase" id="RU000716"/>
    </source>
</evidence>
<feature type="transmembrane region" description="Helical" evidence="7">
    <location>
        <begin position="510"/>
        <end position="528"/>
    </location>
</feature>
<dbReference type="AlphaFoldDB" id="A0A1I7PI02"/>
<dbReference type="Gene3D" id="1.10.1740.10">
    <property type="match status" value="1"/>
</dbReference>
<feature type="domain" description="RNA polymerase sigma factor 70 region 4 type 2" evidence="9">
    <location>
        <begin position="134"/>
        <end position="182"/>
    </location>
</feature>
<proteinExistence type="inferred from homology"/>
<reference evidence="10 11" key="1">
    <citation type="submission" date="2016-06" db="EMBL/GenBank/DDBJ databases">
        <title>Three novel species with peptidoglycan cell walls form the new genus Lacunisphaera gen. nov. in the family Opitutaceae of the verrucomicrobial subdivision 4.</title>
        <authorList>
            <person name="Rast P."/>
            <person name="Gloeckner I."/>
            <person name="Jogler M."/>
            <person name="Boedeker C."/>
            <person name="Jeske O."/>
            <person name="Wiegand S."/>
            <person name="Reinhardt R."/>
            <person name="Schumann P."/>
            <person name="Rohde M."/>
            <person name="Spring S."/>
            <person name="Gloeckner F.O."/>
            <person name="Jogler C."/>
        </authorList>
    </citation>
    <scope>NUCLEOTIDE SEQUENCE [LARGE SCALE GENOMIC DNA]</scope>
    <source>
        <strain evidence="10 11">IG16b</strain>
    </source>
</reference>
<dbReference type="NCBIfam" id="TIGR02937">
    <property type="entry name" value="sigma70-ECF"/>
    <property type="match status" value="1"/>
</dbReference>
<evidence type="ECO:0000259" key="9">
    <source>
        <dbReference type="Pfam" id="PF08281"/>
    </source>
</evidence>
<dbReference type="Gene3D" id="1.10.10.10">
    <property type="entry name" value="Winged helix-like DNA-binding domain superfamily/Winged helix DNA-binding domain"/>
    <property type="match status" value="1"/>
</dbReference>
<dbReference type="InterPro" id="IPR013325">
    <property type="entry name" value="RNA_pol_sigma_r2"/>
</dbReference>
<dbReference type="InterPro" id="IPR000838">
    <property type="entry name" value="RNA_pol_sigma70_ECF_CS"/>
</dbReference>
<dbReference type="InterPro" id="IPR039425">
    <property type="entry name" value="RNA_pol_sigma-70-like"/>
</dbReference>
<evidence type="ECO:0000313" key="11">
    <source>
        <dbReference type="Proteomes" id="UP000095228"/>
    </source>
</evidence>
<keyword evidence="7" id="KW-0472">Membrane</keyword>
<keyword evidence="5 6" id="KW-0804">Transcription</keyword>
<dbReference type="PROSITE" id="PS01063">
    <property type="entry name" value="SIGMA70_ECF"/>
    <property type="match status" value="1"/>
</dbReference>
<evidence type="ECO:0000256" key="3">
    <source>
        <dbReference type="ARBA" id="ARBA00023082"/>
    </source>
</evidence>
<dbReference type="InterPro" id="IPR036388">
    <property type="entry name" value="WH-like_DNA-bd_sf"/>
</dbReference>
<dbReference type="InterPro" id="IPR013324">
    <property type="entry name" value="RNA_pol_sigma_r3/r4-like"/>
</dbReference>
<feature type="transmembrane region" description="Helical" evidence="7">
    <location>
        <begin position="308"/>
        <end position="330"/>
    </location>
</feature>
<evidence type="ECO:0000259" key="8">
    <source>
        <dbReference type="Pfam" id="PF04542"/>
    </source>
</evidence>
<evidence type="ECO:0000313" key="10">
    <source>
        <dbReference type="EMBL" id="AOS43253.1"/>
    </source>
</evidence>
<dbReference type="STRING" id="1838286.Verru16b_00296"/>
<feature type="transmembrane region" description="Helical" evidence="7">
    <location>
        <begin position="242"/>
        <end position="263"/>
    </location>
</feature>
<feature type="transmembrane region" description="Helical" evidence="7">
    <location>
        <begin position="431"/>
        <end position="451"/>
    </location>
</feature>
<dbReference type="GO" id="GO:0003677">
    <property type="term" value="F:DNA binding"/>
    <property type="evidence" value="ECO:0007669"/>
    <property type="project" value="UniProtKB-KW"/>
</dbReference>
<dbReference type="InterPro" id="IPR013249">
    <property type="entry name" value="RNA_pol_sigma70_r4_t2"/>
</dbReference>
<keyword evidence="4 6" id="KW-0238">DNA-binding</keyword>
<dbReference type="InterPro" id="IPR014284">
    <property type="entry name" value="RNA_pol_sigma-70_dom"/>
</dbReference>
<keyword evidence="11" id="KW-1185">Reference proteome</keyword>
<evidence type="ECO:0000256" key="7">
    <source>
        <dbReference type="SAM" id="Phobius"/>
    </source>
</evidence>
<dbReference type="Proteomes" id="UP000095228">
    <property type="component" value="Chromosome"/>
</dbReference>
<dbReference type="SUPFAM" id="SSF88946">
    <property type="entry name" value="Sigma2 domain of RNA polymerase sigma factors"/>
    <property type="match status" value="1"/>
</dbReference>
<evidence type="ECO:0000256" key="4">
    <source>
        <dbReference type="ARBA" id="ARBA00023125"/>
    </source>
</evidence>
<feature type="transmembrane region" description="Helical" evidence="7">
    <location>
        <begin position="275"/>
        <end position="296"/>
    </location>
</feature>
<dbReference type="PANTHER" id="PTHR43133:SF51">
    <property type="entry name" value="RNA POLYMERASE SIGMA FACTOR"/>
    <property type="match status" value="1"/>
</dbReference>
<dbReference type="KEGG" id="obg:Verru16b_00296"/>
<dbReference type="EMBL" id="CP016094">
    <property type="protein sequence ID" value="AOS43253.1"/>
    <property type="molecule type" value="Genomic_DNA"/>
</dbReference>
<dbReference type="CDD" id="cd06171">
    <property type="entry name" value="Sigma70_r4"/>
    <property type="match status" value="1"/>
</dbReference>
<keyword evidence="7" id="KW-1133">Transmembrane helix</keyword>
<name>A0A1I7PI02_9BACT</name>
<evidence type="ECO:0000256" key="2">
    <source>
        <dbReference type="ARBA" id="ARBA00023015"/>
    </source>
</evidence>
<evidence type="ECO:0000256" key="1">
    <source>
        <dbReference type="ARBA" id="ARBA00010641"/>
    </source>
</evidence>
<accession>A0A1I7PI02</accession>
<dbReference type="Pfam" id="PF08281">
    <property type="entry name" value="Sigma70_r4_2"/>
    <property type="match status" value="1"/>
</dbReference>
<feature type="transmembrane region" description="Helical" evidence="7">
    <location>
        <begin position="458"/>
        <end position="479"/>
    </location>
</feature>
<feature type="transmembrane region" description="Helical" evidence="7">
    <location>
        <begin position="402"/>
        <end position="425"/>
    </location>
</feature>
<dbReference type="OrthoDB" id="5757196at2"/>
<feature type="domain" description="RNA polymerase sigma-70 region 2" evidence="8">
    <location>
        <begin position="33"/>
        <end position="97"/>
    </location>
</feature>
<dbReference type="GO" id="GO:0006352">
    <property type="term" value="P:DNA-templated transcription initiation"/>
    <property type="evidence" value="ECO:0007669"/>
    <property type="project" value="InterPro"/>
</dbReference>
<dbReference type="Pfam" id="PF04542">
    <property type="entry name" value="Sigma70_r2"/>
    <property type="match status" value="1"/>
</dbReference>
<keyword evidence="3 6" id="KW-0731">Sigma factor</keyword>